<dbReference type="Proteomes" id="UP000219565">
    <property type="component" value="Unassembled WGS sequence"/>
</dbReference>
<name>A0A285LUC7_9NOCA</name>
<evidence type="ECO:0000313" key="4">
    <source>
        <dbReference type="Proteomes" id="UP000219565"/>
    </source>
</evidence>
<protein>
    <submittedName>
        <fullName evidence="3">16S rRNA (Guanine966-N2)-methyltransferase</fullName>
    </submittedName>
</protein>
<evidence type="ECO:0000256" key="2">
    <source>
        <dbReference type="ARBA" id="ARBA00022679"/>
    </source>
</evidence>
<keyword evidence="4" id="KW-1185">Reference proteome</keyword>
<dbReference type="Gene3D" id="3.40.50.150">
    <property type="entry name" value="Vaccinia Virus protein VP39"/>
    <property type="match status" value="1"/>
</dbReference>
<evidence type="ECO:0000313" key="3">
    <source>
        <dbReference type="EMBL" id="SNY88512.1"/>
    </source>
</evidence>
<proteinExistence type="predicted"/>
<dbReference type="GO" id="GO:0008168">
    <property type="term" value="F:methyltransferase activity"/>
    <property type="evidence" value="ECO:0007669"/>
    <property type="project" value="UniProtKB-KW"/>
</dbReference>
<dbReference type="AlphaFoldDB" id="A0A285LUC7"/>
<dbReference type="PANTHER" id="PTHR43542:SF1">
    <property type="entry name" value="METHYLTRANSFERASE"/>
    <property type="match status" value="1"/>
</dbReference>
<dbReference type="PANTHER" id="PTHR43542">
    <property type="entry name" value="METHYLTRANSFERASE"/>
    <property type="match status" value="1"/>
</dbReference>
<evidence type="ECO:0000256" key="1">
    <source>
        <dbReference type="ARBA" id="ARBA00022603"/>
    </source>
</evidence>
<gene>
    <name evidence="3" type="ORF">SAMN04244553_5491</name>
</gene>
<keyword evidence="1 3" id="KW-0489">Methyltransferase</keyword>
<dbReference type="GO" id="GO:0003676">
    <property type="term" value="F:nucleic acid binding"/>
    <property type="evidence" value="ECO:0007669"/>
    <property type="project" value="InterPro"/>
</dbReference>
<organism evidence="3 4">
    <name type="scientific">Nocardia amikacinitolerans</name>
    <dbReference type="NCBI Taxonomy" id="756689"/>
    <lineage>
        <taxon>Bacteria</taxon>
        <taxon>Bacillati</taxon>
        <taxon>Actinomycetota</taxon>
        <taxon>Actinomycetes</taxon>
        <taxon>Mycobacteriales</taxon>
        <taxon>Nocardiaceae</taxon>
        <taxon>Nocardia</taxon>
    </lineage>
</organism>
<accession>A0A285LUC7</accession>
<keyword evidence="2 3" id="KW-0808">Transferase</keyword>
<dbReference type="OrthoDB" id="9803017at2"/>
<dbReference type="InterPro" id="IPR004398">
    <property type="entry name" value="RNA_MeTrfase_RsmD"/>
</dbReference>
<dbReference type="InterPro" id="IPR029063">
    <property type="entry name" value="SAM-dependent_MTases_sf"/>
</dbReference>
<dbReference type="GO" id="GO:0031167">
    <property type="term" value="P:rRNA methylation"/>
    <property type="evidence" value="ECO:0007669"/>
    <property type="project" value="InterPro"/>
</dbReference>
<dbReference type="STRING" id="1379680.GCA_001612615_01731"/>
<dbReference type="CDD" id="cd02440">
    <property type="entry name" value="AdoMet_MTases"/>
    <property type="match status" value="1"/>
</dbReference>
<dbReference type="Pfam" id="PF03602">
    <property type="entry name" value="Cons_hypoth95"/>
    <property type="match status" value="1"/>
</dbReference>
<dbReference type="SUPFAM" id="SSF53335">
    <property type="entry name" value="S-adenosyl-L-methionine-dependent methyltransferases"/>
    <property type="match status" value="1"/>
</dbReference>
<reference evidence="3 4" key="1">
    <citation type="submission" date="2017-09" db="EMBL/GenBank/DDBJ databases">
        <authorList>
            <person name="Ehlers B."/>
            <person name="Leendertz F.H."/>
        </authorList>
    </citation>
    <scope>NUCLEOTIDE SEQUENCE [LARGE SCALE GENOMIC DNA]</scope>
    <source>
        <strain evidence="3 4">DSM 45537</strain>
    </source>
</reference>
<dbReference type="PIRSF" id="PIRSF004553">
    <property type="entry name" value="CHP00095"/>
    <property type="match status" value="1"/>
</dbReference>
<sequence length="185" mass="19341">MTRIVAGAAGGRRLRVPPAGTRPTSDRVREALFSALDARMDLDGVRVLDLYAGSGALGLEALSRGASYALLVESDRKAAAVVRGNIADLGLPGAELRVGPVAAVLAQGGAGQFDLVLSDPPYDVDTAAVTADLTALADGGWLHPDALIVVERSSRSPEIAWPAAFVPAKPRRYGETRLELADYRP</sequence>
<dbReference type="NCBIfam" id="TIGR00095">
    <property type="entry name" value="16S rRNA (guanine(966)-N(2))-methyltransferase RsmD"/>
    <property type="match status" value="1"/>
</dbReference>
<dbReference type="EMBL" id="OBEG01000006">
    <property type="protein sequence ID" value="SNY88512.1"/>
    <property type="molecule type" value="Genomic_DNA"/>
</dbReference>
<dbReference type="RefSeq" id="WP_097247408.1">
    <property type="nucleotide sequence ID" value="NZ_JAMTCV010000017.1"/>
</dbReference>
<dbReference type="PROSITE" id="PS00092">
    <property type="entry name" value="N6_MTASE"/>
    <property type="match status" value="1"/>
</dbReference>
<dbReference type="InterPro" id="IPR002052">
    <property type="entry name" value="DNA_methylase_N6_adenine_CS"/>
</dbReference>